<dbReference type="EMBL" id="CP060697">
    <property type="protein sequence ID" value="QNM82303.1"/>
    <property type="molecule type" value="Genomic_DNA"/>
</dbReference>
<dbReference type="SUPFAM" id="SSF103088">
    <property type="entry name" value="OmpA-like"/>
    <property type="match status" value="1"/>
</dbReference>
<dbReference type="AlphaFoldDB" id="A0A7G9L104"/>
<name>A0A7G9L104_9SPHN</name>
<evidence type="ECO:0000256" key="1">
    <source>
        <dbReference type="PROSITE-ProRule" id="PRU00473"/>
    </source>
</evidence>
<dbReference type="InterPro" id="IPR036737">
    <property type="entry name" value="OmpA-like_sf"/>
</dbReference>
<dbReference type="PROSITE" id="PS51123">
    <property type="entry name" value="OMPA_2"/>
    <property type="match status" value="1"/>
</dbReference>
<proteinExistence type="predicted"/>
<evidence type="ECO:0000313" key="5">
    <source>
        <dbReference type="Proteomes" id="UP000515861"/>
    </source>
</evidence>
<feature type="chain" id="PRO_5028908972" evidence="2">
    <location>
        <begin position="21"/>
        <end position="168"/>
    </location>
</feature>
<gene>
    <name evidence="4" type="ORF">H8M03_09795</name>
</gene>
<dbReference type="RefSeq" id="WP_187479258.1">
    <property type="nucleotide sequence ID" value="NZ_CP060697.1"/>
</dbReference>
<dbReference type="InterPro" id="IPR006665">
    <property type="entry name" value="OmpA-like"/>
</dbReference>
<dbReference type="Proteomes" id="UP000515861">
    <property type="component" value="Chromosome"/>
</dbReference>
<evidence type="ECO:0000256" key="2">
    <source>
        <dbReference type="SAM" id="SignalP"/>
    </source>
</evidence>
<feature type="signal peptide" evidence="2">
    <location>
        <begin position="1"/>
        <end position="20"/>
    </location>
</feature>
<keyword evidence="5" id="KW-1185">Reference proteome</keyword>
<protein>
    <submittedName>
        <fullName evidence="4">OmpA family protein</fullName>
    </submittedName>
</protein>
<dbReference type="GO" id="GO:0016020">
    <property type="term" value="C:membrane"/>
    <property type="evidence" value="ECO:0007669"/>
    <property type="project" value="UniProtKB-UniRule"/>
</dbReference>
<accession>A0A7G9L104</accession>
<dbReference type="Pfam" id="PF00691">
    <property type="entry name" value="OmpA"/>
    <property type="match status" value="1"/>
</dbReference>
<evidence type="ECO:0000259" key="3">
    <source>
        <dbReference type="PROSITE" id="PS51123"/>
    </source>
</evidence>
<evidence type="ECO:0000313" key="4">
    <source>
        <dbReference type="EMBL" id="QNM82303.1"/>
    </source>
</evidence>
<dbReference type="CDD" id="cd07185">
    <property type="entry name" value="OmpA_C-like"/>
    <property type="match status" value="1"/>
</dbReference>
<reference evidence="4 5" key="1">
    <citation type="submission" date="2020-08" db="EMBL/GenBank/DDBJ databases">
        <title>Sphingomonas sp. sand1-3 16S ribosomal RNA gene Genome sequencing and assembly.</title>
        <authorList>
            <person name="Kang M."/>
        </authorList>
    </citation>
    <scope>NUCLEOTIDE SEQUENCE [LARGE SCALE GENOMIC DNA]</scope>
    <source>
        <strain evidence="5">sand1-3</strain>
    </source>
</reference>
<organism evidence="4 5">
    <name type="scientific">Sphingomonas sabuli</name>
    <dbReference type="NCBI Taxonomy" id="2764186"/>
    <lineage>
        <taxon>Bacteria</taxon>
        <taxon>Pseudomonadati</taxon>
        <taxon>Pseudomonadota</taxon>
        <taxon>Alphaproteobacteria</taxon>
        <taxon>Sphingomonadales</taxon>
        <taxon>Sphingomonadaceae</taxon>
        <taxon>Sphingomonas</taxon>
    </lineage>
</organism>
<dbReference type="Gene3D" id="3.30.1330.60">
    <property type="entry name" value="OmpA-like domain"/>
    <property type="match status" value="1"/>
</dbReference>
<keyword evidence="2" id="KW-0732">Signal</keyword>
<dbReference type="KEGG" id="ssau:H8M03_09795"/>
<feature type="domain" description="OmpA-like" evidence="3">
    <location>
        <begin position="39"/>
        <end position="156"/>
    </location>
</feature>
<sequence length="168" mass="17691">MNPRMILAAIALAASGAASAQPMPPPQAPPFLSPDMLQGNLVAASGSDTVYFPPRGSQLDATAVATLTAQVRWLLANPFVGIRLEGHGDARDSRDFALAIGEKRASEVRNFLVLRGISPARITLTSWGKERPGTVRIGPSTVAVGPRVVTVVTGMQAPMPPFPLPPQY</sequence>
<keyword evidence="1" id="KW-0472">Membrane</keyword>